<feature type="compositionally biased region" description="Pro residues" evidence="6">
    <location>
        <begin position="111"/>
        <end position="122"/>
    </location>
</feature>
<proteinExistence type="predicted"/>
<dbReference type="PANTHER" id="PTHR33885">
    <property type="entry name" value="PHAGE SHOCK PROTEIN C"/>
    <property type="match status" value="1"/>
</dbReference>
<dbReference type="InterPro" id="IPR052027">
    <property type="entry name" value="PspC"/>
</dbReference>
<dbReference type="Proteomes" id="UP000655287">
    <property type="component" value="Unassembled WGS sequence"/>
</dbReference>
<evidence type="ECO:0000313" key="9">
    <source>
        <dbReference type="EMBL" id="GII77449.1"/>
    </source>
</evidence>
<dbReference type="PANTHER" id="PTHR33885:SF3">
    <property type="entry name" value="PHAGE SHOCK PROTEIN C"/>
    <property type="match status" value="1"/>
</dbReference>
<evidence type="ECO:0000256" key="6">
    <source>
        <dbReference type="SAM" id="MobiDB-lite"/>
    </source>
</evidence>
<keyword evidence="3 7" id="KW-0812">Transmembrane</keyword>
<evidence type="ECO:0000259" key="8">
    <source>
        <dbReference type="Pfam" id="PF04024"/>
    </source>
</evidence>
<evidence type="ECO:0000256" key="5">
    <source>
        <dbReference type="ARBA" id="ARBA00023136"/>
    </source>
</evidence>
<keyword evidence="5 7" id="KW-0472">Membrane</keyword>
<evidence type="ECO:0000256" key="2">
    <source>
        <dbReference type="ARBA" id="ARBA00022475"/>
    </source>
</evidence>
<dbReference type="Pfam" id="PF04024">
    <property type="entry name" value="PspC"/>
    <property type="match status" value="1"/>
</dbReference>
<evidence type="ECO:0000313" key="10">
    <source>
        <dbReference type="Proteomes" id="UP000655287"/>
    </source>
</evidence>
<evidence type="ECO:0000256" key="1">
    <source>
        <dbReference type="ARBA" id="ARBA00004162"/>
    </source>
</evidence>
<evidence type="ECO:0000256" key="4">
    <source>
        <dbReference type="ARBA" id="ARBA00022989"/>
    </source>
</evidence>
<feature type="transmembrane region" description="Helical" evidence="7">
    <location>
        <begin position="40"/>
        <end position="63"/>
    </location>
</feature>
<feature type="compositionally biased region" description="Polar residues" evidence="6">
    <location>
        <begin position="77"/>
        <end position="95"/>
    </location>
</feature>
<dbReference type="GO" id="GO:0005886">
    <property type="term" value="C:plasma membrane"/>
    <property type="evidence" value="ECO:0007669"/>
    <property type="project" value="UniProtKB-SubCell"/>
</dbReference>
<name>A0A919R0K8_9ACTN</name>
<feature type="domain" description="Phage shock protein PspC N-terminal" evidence="8">
    <location>
        <begin position="9"/>
        <end position="66"/>
    </location>
</feature>
<keyword evidence="10" id="KW-1185">Reference proteome</keyword>
<dbReference type="InterPro" id="IPR007168">
    <property type="entry name" value="Phageshock_PspC_N"/>
</dbReference>
<keyword evidence="2" id="KW-1003">Cell membrane</keyword>
<comment type="subcellular location">
    <subcellularLocation>
        <location evidence="1">Cell membrane</location>
        <topology evidence="1">Single-pass membrane protein</topology>
    </subcellularLocation>
</comment>
<feature type="compositionally biased region" description="Polar residues" evidence="6">
    <location>
        <begin position="139"/>
        <end position="149"/>
    </location>
</feature>
<comment type="caution">
    <text evidence="9">The sequence shown here is derived from an EMBL/GenBank/DDBJ whole genome shotgun (WGS) entry which is preliminary data.</text>
</comment>
<gene>
    <name evidence="9" type="ORF">Sru01_24310</name>
</gene>
<feature type="region of interest" description="Disordered" evidence="6">
    <location>
        <begin position="74"/>
        <end position="149"/>
    </location>
</feature>
<dbReference type="AlphaFoldDB" id="A0A919R0K8"/>
<keyword evidence="4 7" id="KW-1133">Transmembrane helix</keyword>
<feature type="compositionally biased region" description="Low complexity" evidence="6">
    <location>
        <begin position="123"/>
        <end position="134"/>
    </location>
</feature>
<sequence>MNTGHIPAKELRRTREGRIIAGVCSGAARFLGIDANILRLALAVASFFGGIGVGIYAVAWLLIPEEGRQGSILQDLINKQQSDPNSTWHQASSHWRQPADGQHSAEQRPYAGPPPAYPPQTPQTPQDRPQDQPGGARPQSPTDEPPTTI</sequence>
<reference evidence="9" key="1">
    <citation type="submission" date="2021-01" db="EMBL/GenBank/DDBJ databases">
        <title>Whole genome shotgun sequence of Sphaerisporangium rufum NBRC 109079.</title>
        <authorList>
            <person name="Komaki H."/>
            <person name="Tamura T."/>
        </authorList>
    </citation>
    <scope>NUCLEOTIDE SEQUENCE</scope>
    <source>
        <strain evidence="9">NBRC 109079</strain>
    </source>
</reference>
<evidence type="ECO:0000256" key="7">
    <source>
        <dbReference type="SAM" id="Phobius"/>
    </source>
</evidence>
<dbReference type="EMBL" id="BOOU01000036">
    <property type="protein sequence ID" value="GII77449.1"/>
    <property type="molecule type" value="Genomic_DNA"/>
</dbReference>
<protein>
    <recommendedName>
        <fullName evidence="8">Phage shock protein PspC N-terminal domain-containing protein</fullName>
    </recommendedName>
</protein>
<accession>A0A919R0K8</accession>
<organism evidence="9 10">
    <name type="scientific">Sphaerisporangium rufum</name>
    <dbReference type="NCBI Taxonomy" id="1381558"/>
    <lineage>
        <taxon>Bacteria</taxon>
        <taxon>Bacillati</taxon>
        <taxon>Actinomycetota</taxon>
        <taxon>Actinomycetes</taxon>
        <taxon>Streptosporangiales</taxon>
        <taxon>Streptosporangiaceae</taxon>
        <taxon>Sphaerisporangium</taxon>
    </lineage>
</organism>
<evidence type="ECO:0000256" key="3">
    <source>
        <dbReference type="ARBA" id="ARBA00022692"/>
    </source>
</evidence>